<dbReference type="OrthoDB" id="5503301at2"/>
<reference evidence="2" key="1">
    <citation type="submission" date="2018-09" db="EMBL/GenBank/DDBJ databases">
        <authorList>
            <person name="Livingstone P.G."/>
            <person name="Whitworth D.E."/>
        </authorList>
    </citation>
    <scope>NUCLEOTIDE SEQUENCE [LARGE SCALE GENOMIC DNA]</scope>
    <source>
        <strain evidence="2">CA043D</strain>
    </source>
</reference>
<keyword evidence="2" id="KW-1185">Reference proteome</keyword>
<evidence type="ECO:0000313" key="1">
    <source>
        <dbReference type="EMBL" id="RKG94182.1"/>
    </source>
</evidence>
<accession>A0A3A8JEM9</accession>
<organism evidence="1 2">
    <name type="scientific">Corallococcus carmarthensis</name>
    <dbReference type="NCBI Taxonomy" id="2316728"/>
    <lineage>
        <taxon>Bacteria</taxon>
        <taxon>Pseudomonadati</taxon>
        <taxon>Myxococcota</taxon>
        <taxon>Myxococcia</taxon>
        <taxon>Myxococcales</taxon>
        <taxon>Cystobacterineae</taxon>
        <taxon>Myxococcaceae</taxon>
        <taxon>Corallococcus</taxon>
    </lineage>
</organism>
<proteinExistence type="predicted"/>
<dbReference type="Proteomes" id="UP000268313">
    <property type="component" value="Unassembled WGS sequence"/>
</dbReference>
<evidence type="ECO:0000313" key="2">
    <source>
        <dbReference type="Proteomes" id="UP000268313"/>
    </source>
</evidence>
<dbReference type="EMBL" id="RAWE01000363">
    <property type="protein sequence ID" value="RKG94182.1"/>
    <property type="molecule type" value="Genomic_DNA"/>
</dbReference>
<name>A0A3A8JEM9_9BACT</name>
<sequence length="204" mass="23086">MSYPRTLEVLARLHVDPRFREAWRRDAPGALAPLGLTPPEAEALRRVAPEVVERAGRMMDFHRTERVREQLVWVDEAKRPELGPLRARFLQDVLPEVLNREEAIAYCHFLEAGEHAPHAKLLQRLPAYVPQLARCERLRLSLAWGLAPMPASGPLVESFDYPVLTLLAALDAPGWPPVEPKPTRVEYLKVPNLPAVMPRELPSP</sequence>
<protein>
    <submittedName>
        <fullName evidence="1">Uncharacterized protein</fullName>
    </submittedName>
</protein>
<gene>
    <name evidence="1" type="ORF">D7X32_42965</name>
</gene>
<comment type="caution">
    <text evidence="1">The sequence shown here is derived from an EMBL/GenBank/DDBJ whole genome shotgun (WGS) entry which is preliminary data.</text>
</comment>
<dbReference type="AlphaFoldDB" id="A0A3A8JEM9"/>
<dbReference type="RefSeq" id="WP_120608273.1">
    <property type="nucleotide sequence ID" value="NZ_JABFJX010000496.1"/>
</dbReference>